<name>A0ABY2TSX0_9SPIR</name>
<evidence type="ECO:0000256" key="2">
    <source>
        <dbReference type="ARBA" id="ARBA00022525"/>
    </source>
</evidence>
<evidence type="ECO:0000259" key="4">
    <source>
        <dbReference type="PROSITE" id="PS50234"/>
    </source>
</evidence>
<reference evidence="5 6" key="1">
    <citation type="journal article" date="2019" name="Anaerobe">
        <title>Brachyspira catarrhinii sp. nov., an anaerobic intestinal spirochaete isolated from vervet monkeys may have been misidentified as Brachyspira aalborgi in previous studies.</title>
        <authorList>
            <person name="Phillips N.D."/>
            <person name="La T."/>
            <person name="Hampson D.J."/>
        </authorList>
    </citation>
    <scope>NUCLEOTIDE SEQUENCE [LARGE SCALE GENOMIC DNA]</scope>
    <source>
        <strain evidence="5 6">Z12</strain>
    </source>
</reference>
<proteinExistence type="predicted"/>
<comment type="caution">
    <text evidence="5">The sequence shown here is derived from an EMBL/GenBank/DDBJ whole genome shotgun (WGS) entry which is preliminary data.</text>
</comment>
<protein>
    <submittedName>
        <fullName evidence="5">VWA domain-containing protein</fullName>
    </submittedName>
</protein>
<dbReference type="Pfam" id="PF25106">
    <property type="entry name" value="VWA_4"/>
    <property type="match status" value="1"/>
</dbReference>
<dbReference type="PROSITE" id="PS50234">
    <property type="entry name" value="VWFA"/>
    <property type="match status" value="1"/>
</dbReference>
<sequence length="511" mass="59510">MKRLIRLKYLFIILSAVSFGALNNLYSQSGRFGLNINDINQNNIEVNKLERGYHIYIQKKNETAELKLKYKLENGSYSYLYVNRNTNSIININNTSMHDSLGYVFETYIPETLYLNNFNNQITLRNNINLIFESYDINGNIIAENEIVFRINNDTTNPTITLRNVEREGDLYAFYLYYSGGNNGRYAFYVRDGKTNEAYKLIRASYGNTINVDGSAIILEDTYNREVGKKLYIKAYFKEMPDDRYLSFNVFNNNRESFTYPIDYIIEATNRNNINNGEKPTNNNINNDTENNINNINENINEETPFIELNTNEIIVGRISLNDNIERENEKKKYYDEILNSPVKSVDINNSSVQNDSDLKDNIHKIIKKYNDNPLDLIMVIDTTESMRPYLRAIKSEINIIAENIISKNANSRIGFLLYRDTKDKYLTKKIDFNNNINEIVRESKYFYADGGGDRAEPMYEAIQQALEKFEFQNDNRVIMVITDAKPKVIGRANMELNEKTAKRKNVNIEI</sequence>
<accession>A0ABY2TSX0</accession>
<dbReference type="InterPro" id="IPR056861">
    <property type="entry name" value="HMCN1-like_VWA"/>
</dbReference>
<dbReference type="PANTHER" id="PTHR47763:SF1">
    <property type="entry name" value="DUF659 DOMAIN-CONTAINING PROTEIN"/>
    <property type="match status" value="1"/>
</dbReference>
<comment type="subcellular location">
    <subcellularLocation>
        <location evidence="1">Secreted</location>
    </subcellularLocation>
</comment>
<keyword evidence="3" id="KW-0732">Signal</keyword>
<dbReference type="PANTHER" id="PTHR47763">
    <property type="entry name" value="ALPHA-PROTEIN KINASE VWKA"/>
    <property type="match status" value="1"/>
</dbReference>
<dbReference type="InterPro" id="IPR036465">
    <property type="entry name" value="vWFA_dom_sf"/>
</dbReference>
<feature type="domain" description="VWFA" evidence="4">
    <location>
        <begin position="376"/>
        <end position="511"/>
    </location>
</feature>
<dbReference type="CDD" id="cd00198">
    <property type="entry name" value="vWFA"/>
    <property type="match status" value="1"/>
</dbReference>
<dbReference type="Gene3D" id="3.40.50.410">
    <property type="entry name" value="von Willebrand factor, type A domain"/>
    <property type="match status" value="1"/>
</dbReference>
<keyword evidence="6" id="KW-1185">Reference proteome</keyword>
<dbReference type="InterPro" id="IPR052969">
    <property type="entry name" value="Thr-specific_kinase-like"/>
</dbReference>
<evidence type="ECO:0000256" key="3">
    <source>
        <dbReference type="ARBA" id="ARBA00022729"/>
    </source>
</evidence>
<keyword evidence="2" id="KW-0964">Secreted</keyword>
<dbReference type="Proteomes" id="UP000310168">
    <property type="component" value="Unassembled WGS sequence"/>
</dbReference>
<organism evidence="5 6">
    <name type="scientific">Brachyspira catarrhinii</name>
    <dbReference type="NCBI Taxonomy" id="2528966"/>
    <lineage>
        <taxon>Bacteria</taxon>
        <taxon>Pseudomonadati</taxon>
        <taxon>Spirochaetota</taxon>
        <taxon>Spirochaetia</taxon>
        <taxon>Brachyspirales</taxon>
        <taxon>Brachyspiraceae</taxon>
        <taxon>Brachyspira</taxon>
    </lineage>
</organism>
<feature type="non-terminal residue" evidence="5">
    <location>
        <position position="511"/>
    </location>
</feature>
<dbReference type="InterPro" id="IPR002035">
    <property type="entry name" value="VWF_A"/>
</dbReference>
<evidence type="ECO:0000256" key="1">
    <source>
        <dbReference type="ARBA" id="ARBA00004613"/>
    </source>
</evidence>
<gene>
    <name evidence="5" type="ORF">EZH24_02425</name>
</gene>
<dbReference type="RefSeq" id="WP_137997542.1">
    <property type="nucleotide sequence ID" value="NZ_SJDU01000035.1"/>
</dbReference>
<evidence type="ECO:0000313" key="5">
    <source>
        <dbReference type="EMBL" id="TKZ35976.1"/>
    </source>
</evidence>
<evidence type="ECO:0000313" key="6">
    <source>
        <dbReference type="Proteomes" id="UP000310168"/>
    </source>
</evidence>
<dbReference type="EMBL" id="SJDU01000035">
    <property type="protein sequence ID" value="TKZ35976.1"/>
    <property type="molecule type" value="Genomic_DNA"/>
</dbReference>
<dbReference type="SUPFAM" id="SSF53300">
    <property type="entry name" value="vWA-like"/>
    <property type="match status" value="1"/>
</dbReference>